<dbReference type="AlphaFoldDB" id="A0AAV6UZE8"/>
<dbReference type="Proteomes" id="UP000827092">
    <property type="component" value="Unassembled WGS sequence"/>
</dbReference>
<dbReference type="InterPro" id="IPR016024">
    <property type="entry name" value="ARM-type_fold"/>
</dbReference>
<evidence type="ECO:0000259" key="2">
    <source>
        <dbReference type="Pfam" id="PF23271"/>
    </source>
</evidence>
<reference evidence="3 4" key="1">
    <citation type="journal article" date="2022" name="Nat. Ecol. Evol.">
        <title>A masculinizing supergene underlies an exaggerated male reproductive morph in a spider.</title>
        <authorList>
            <person name="Hendrickx F."/>
            <person name="De Corte Z."/>
            <person name="Sonet G."/>
            <person name="Van Belleghem S.M."/>
            <person name="Kostlbacher S."/>
            <person name="Vangestel C."/>
        </authorList>
    </citation>
    <scope>NUCLEOTIDE SEQUENCE [LARGE SCALE GENOMIC DNA]</scope>
    <source>
        <strain evidence="3">W744_W776</strain>
    </source>
</reference>
<accession>A0AAV6UZE8</accession>
<dbReference type="PANTHER" id="PTHR23346">
    <property type="entry name" value="TRANSLATIONAL ACTIVATOR GCN1-RELATED"/>
    <property type="match status" value="1"/>
</dbReference>
<dbReference type="PANTHER" id="PTHR23346:SF7">
    <property type="entry name" value="STALLED RIBOSOME SENSOR GCN1"/>
    <property type="match status" value="1"/>
</dbReference>
<dbReference type="Pfam" id="PF23271">
    <property type="entry name" value="HEAT_GCN1"/>
    <property type="match status" value="1"/>
</dbReference>
<dbReference type="GO" id="GO:0034198">
    <property type="term" value="P:cellular response to amino acid starvation"/>
    <property type="evidence" value="ECO:0007669"/>
    <property type="project" value="TreeGrafter"/>
</dbReference>
<dbReference type="Pfam" id="PF25801">
    <property type="entry name" value="HEAT_GCN1_C_2"/>
    <property type="match status" value="1"/>
</dbReference>
<dbReference type="Gene3D" id="1.25.10.10">
    <property type="entry name" value="Leucine-rich Repeat Variant"/>
    <property type="match status" value="2"/>
</dbReference>
<comment type="caution">
    <text evidence="3">The sequence shown here is derived from an EMBL/GenBank/DDBJ whole genome shotgun (WGS) entry which is preliminary data.</text>
</comment>
<keyword evidence="1" id="KW-0677">Repeat</keyword>
<evidence type="ECO:0000256" key="1">
    <source>
        <dbReference type="ARBA" id="ARBA00022737"/>
    </source>
</evidence>
<dbReference type="InterPro" id="IPR011989">
    <property type="entry name" value="ARM-like"/>
</dbReference>
<organism evidence="3 4">
    <name type="scientific">Oedothorax gibbosus</name>
    <dbReference type="NCBI Taxonomy" id="931172"/>
    <lineage>
        <taxon>Eukaryota</taxon>
        <taxon>Metazoa</taxon>
        <taxon>Ecdysozoa</taxon>
        <taxon>Arthropoda</taxon>
        <taxon>Chelicerata</taxon>
        <taxon>Arachnida</taxon>
        <taxon>Araneae</taxon>
        <taxon>Araneomorphae</taxon>
        <taxon>Entelegynae</taxon>
        <taxon>Araneoidea</taxon>
        <taxon>Linyphiidae</taxon>
        <taxon>Erigoninae</taxon>
        <taxon>Oedothorax</taxon>
    </lineage>
</organism>
<name>A0AAV6UZE8_9ARAC</name>
<dbReference type="EMBL" id="JAFNEN010000210">
    <property type="protein sequence ID" value="KAG8189604.1"/>
    <property type="molecule type" value="Genomic_DNA"/>
</dbReference>
<proteinExistence type="predicted"/>
<evidence type="ECO:0000313" key="4">
    <source>
        <dbReference type="Proteomes" id="UP000827092"/>
    </source>
</evidence>
<feature type="domain" description="Stalled ribosome sensor GCN1-like HEAT repeats region" evidence="2">
    <location>
        <begin position="8"/>
        <end position="191"/>
    </location>
</feature>
<evidence type="ECO:0000313" key="3">
    <source>
        <dbReference type="EMBL" id="KAG8189604.1"/>
    </source>
</evidence>
<dbReference type="SUPFAM" id="SSF48371">
    <property type="entry name" value="ARM repeat"/>
    <property type="match status" value="1"/>
</dbReference>
<keyword evidence="4" id="KW-1185">Reference proteome</keyword>
<dbReference type="GO" id="GO:0006417">
    <property type="term" value="P:regulation of translation"/>
    <property type="evidence" value="ECO:0007669"/>
    <property type="project" value="TreeGrafter"/>
</dbReference>
<gene>
    <name evidence="3" type="ORF">JTE90_018960</name>
</gene>
<protein>
    <recommendedName>
        <fullName evidence="2">Stalled ribosome sensor GCN1-like HEAT repeats region domain-containing protein</fullName>
    </recommendedName>
</protein>
<dbReference type="GO" id="GO:0019887">
    <property type="term" value="F:protein kinase regulator activity"/>
    <property type="evidence" value="ECO:0007669"/>
    <property type="project" value="TreeGrafter"/>
</dbReference>
<dbReference type="InterPro" id="IPR057546">
    <property type="entry name" value="HEAT_GCN1"/>
</dbReference>
<sequence length="601" mass="66095">MAIKSKVVLPYLVPQLTAPPVNTKALSFLSAVAGDALTRHLPKILPALLSALSSAVNTPTEIQTLEYCQTVVLAATDELGVRTIIDHLLEATRSDDPLRRHAAVAILCAYCCQKKVDISQHVPQLLRGLICLFTDKNQRVLQLSWEALNAVTKNVKSEDQIKLISDVRQAVRFAASDLKSEELLPGFCLQKGIAPILPIFREAILNGGAEDKEQAAQGLGEVIKLTSADGLKSSVVVITGPLIRVLGDRYNWTTKVAFLETLALLLAKVGAMLKPFLPQLQTTFMRSLSDGHRAVRLKSASALSYLVLVHNKPENLYIELHNAVKNTEDNVLKETTLHALRCTIKPAGDKMTDQIRRQITSTVVAMLGHPDDSCRVVAAACLGTLCQFLPDDEFEDVARENMLEDDASLDWTLRHGRSVSLMIALKEAPNRLLNEDWTDRIVKVLLVYLTADRLAIVLSGVRATGYFMLHLLQSEKQIPQPLLTTTAKSMNHSTNEVKQSIALTVNFLARKQSLPTYFMKTVVPHLVNGTKEKNSMVKSNSEYALVALLNLRSGDATAQKCLDIMDAGAKEALQDVINKVLKKVASQPEPKEEDLDDTLLT</sequence>
<dbReference type="GO" id="GO:0005829">
    <property type="term" value="C:cytosol"/>
    <property type="evidence" value="ECO:0007669"/>
    <property type="project" value="TreeGrafter"/>
</dbReference>